<sequence>MRNDQFPQESVGTHQPALFIHDIDFLNYHFNHDKWDWFKNFVPEYAARIEDHFHRWIAGEWTVTAVGAGTQALTPLVNGVLLVTNAAADNDATEILTMEECFKLLDGYPFYASIRFKISDPTQSDFWFGLLTGTGYFAAAPDDAVIFSKQDGDANLDVITRTNAVQTLTDTGVDLVALTWLRLGIHWDGHDTVRFFVFRDADMYCLAQVSHTTYICQDEEMRLGFGIMNGTDAAKVLYVDYIKGANKLAIE</sequence>
<name>A0A6M3LXM5_9ZZZZ</name>
<protein>
    <submittedName>
        <fullName evidence="1">Putative structural protein</fullName>
    </submittedName>
</protein>
<proteinExistence type="predicted"/>
<evidence type="ECO:0000313" key="1">
    <source>
        <dbReference type="EMBL" id="QJB00137.1"/>
    </source>
</evidence>
<reference evidence="1" key="1">
    <citation type="submission" date="2020-03" db="EMBL/GenBank/DDBJ databases">
        <title>The deep terrestrial virosphere.</title>
        <authorList>
            <person name="Holmfeldt K."/>
            <person name="Nilsson E."/>
            <person name="Simone D."/>
            <person name="Lopez-Fernandez M."/>
            <person name="Wu X."/>
            <person name="de Brujin I."/>
            <person name="Lundin D."/>
            <person name="Andersson A."/>
            <person name="Bertilsson S."/>
            <person name="Dopson M."/>
        </authorList>
    </citation>
    <scope>NUCLEOTIDE SEQUENCE</scope>
    <source>
        <strain evidence="1">MM171A00688</strain>
    </source>
</reference>
<dbReference type="AlphaFoldDB" id="A0A6M3LXM5"/>
<accession>A0A6M3LXM5</accession>
<dbReference type="EMBL" id="MT143682">
    <property type="protein sequence ID" value="QJB00137.1"/>
    <property type="molecule type" value="Genomic_DNA"/>
</dbReference>
<gene>
    <name evidence="1" type="ORF">MM171A00688_0020</name>
</gene>
<organism evidence="1">
    <name type="scientific">viral metagenome</name>
    <dbReference type="NCBI Taxonomy" id="1070528"/>
    <lineage>
        <taxon>unclassified sequences</taxon>
        <taxon>metagenomes</taxon>
        <taxon>organismal metagenomes</taxon>
    </lineage>
</organism>